<keyword evidence="2" id="KW-1185">Reference proteome</keyword>
<accession>A0ABP4P836</accession>
<protein>
    <recommendedName>
        <fullName evidence="3">Transcriptional regulator</fullName>
    </recommendedName>
</protein>
<comment type="caution">
    <text evidence="1">The sequence shown here is derived from an EMBL/GenBank/DDBJ whole genome shotgun (WGS) entry which is preliminary data.</text>
</comment>
<dbReference type="Proteomes" id="UP001501470">
    <property type="component" value="Unassembled WGS sequence"/>
</dbReference>
<evidence type="ECO:0008006" key="3">
    <source>
        <dbReference type="Google" id="ProtNLM"/>
    </source>
</evidence>
<organism evidence="1 2">
    <name type="scientific">Dactylosporangium maewongense</name>
    <dbReference type="NCBI Taxonomy" id="634393"/>
    <lineage>
        <taxon>Bacteria</taxon>
        <taxon>Bacillati</taxon>
        <taxon>Actinomycetota</taxon>
        <taxon>Actinomycetes</taxon>
        <taxon>Micromonosporales</taxon>
        <taxon>Micromonosporaceae</taxon>
        <taxon>Dactylosporangium</taxon>
    </lineage>
</organism>
<evidence type="ECO:0000313" key="2">
    <source>
        <dbReference type="Proteomes" id="UP001501470"/>
    </source>
</evidence>
<evidence type="ECO:0000313" key="1">
    <source>
        <dbReference type="EMBL" id="GAA1575568.1"/>
    </source>
</evidence>
<gene>
    <name evidence="1" type="ORF">GCM10009827_116760</name>
</gene>
<sequence length="187" mass="19372">MVVASSMRAVVHGLLAGGHPQRAAEVAATAAERLAVDVGLSSRQVLSVYGALLLRGAVAAARAENRTQAGTLLDEAVAAATRIGRDGNACWTAFGPTNVVVHRVSVAVELGDAGTAVNLAETVDLSTIAVPERRAMLMLDTARGLTQWGKHERALDAIRRAGPRPGSTCASSCVVPVLPRTWACWSG</sequence>
<name>A0ABP4P836_9ACTN</name>
<reference evidence="2" key="1">
    <citation type="journal article" date="2019" name="Int. J. Syst. Evol. Microbiol.">
        <title>The Global Catalogue of Microorganisms (GCM) 10K type strain sequencing project: providing services to taxonomists for standard genome sequencing and annotation.</title>
        <authorList>
            <consortium name="The Broad Institute Genomics Platform"/>
            <consortium name="The Broad Institute Genome Sequencing Center for Infectious Disease"/>
            <person name="Wu L."/>
            <person name="Ma J."/>
        </authorList>
    </citation>
    <scope>NUCLEOTIDE SEQUENCE [LARGE SCALE GENOMIC DNA]</scope>
    <source>
        <strain evidence="2">JCM 15933</strain>
    </source>
</reference>
<proteinExistence type="predicted"/>
<dbReference type="EMBL" id="BAAAQD010000055">
    <property type="protein sequence ID" value="GAA1575568.1"/>
    <property type="molecule type" value="Genomic_DNA"/>
</dbReference>